<protein>
    <submittedName>
        <fullName evidence="2">Uncharacterized protein</fullName>
    </submittedName>
</protein>
<dbReference type="EMBL" id="JXRA01000089">
    <property type="protein sequence ID" value="KIO75664.1"/>
    <property type="molecule type" value="Genomic_DNA"/>
</dbReference>
<keyword evidence="1" id="KW-0812">Transmembrane</keyword>
<keyword evidence="3" id="KW-1185">Reference proteome</keyword>
<dbReference type="Proteomes" id="UP000032049">
    <property type="component" value="Unassembled WGS sequence"/>
</dbReference>
<accession>A0A0D0FT90</accession>
<dbReference type="AlphaFoldDB" id="A0A0D0FT90"/>
<evidence type="ECO:0000313" key="3">
    <source>
        <dbReference type="Proteomes" id="UP000032049"/>
    </source>
</evidence>
<reference evidence="2 3" key="1">
    <citation type="submission" date="2015-01" db="EMBL/GenBank/DDBJ databases">
        <title>Draft genome sequence of Pedobacter sp. NL19 isolated from sludge of an effluent treatment pond in an abandoned uranium mine.</title>
        <authorList>
            <person name="Santos T."/>
            <person name="Caetano T."/>
            <person name="Covas C."/>
            <person name="Cruz A."/>
            <person name="Mendo S."/>
        </authorList>
    </citation>
    <scope>NUCLEOTIDE SEQUENCE [LARGE SCALE GENOMIC DNA]</scope>
    <source>
        <strain evidence="2 3">NL19</strain>
    </source>
</reference>
<proteinExistence type="predicted"/>
<keyword evidence="1" id="KW-1133">Transmembrane helix</keyword>
<dbReference type="RefSeq" id="WP_041884514.1">
    <property type="nucleotide sequence ID" value="NZ_CP157278.1"/>
</dbReference>
<sequence>MRLLNKIIFWISIAIIIIWMIIALFGKIIPLEIKIGNPGDFHQLFVFYALQTAVLFTMFGTLKRKDSKKLLIGKVILTCIVAAAACFLTFITVFAGMCAWSTDQVLMEKKDSPDTRIVLRRKSCGSPQGTLPQYKTSKVKYITSRLFWIKDIDTNTIDKKQWIRIK</sequence>
<name>A0A0D0FT90_9SPHI</name>
<dbReference type="STRING" id="1503925.TH53_19475"/>
<keyword evidence="1" id="KW-0472">Membrane</keyword>
<comment type="caution">
    <text evidence="2">The sequence shown here is derived from an EMBL/GenBank/DDBJ whole genome shotgun (WGS) entry which is preliminary data.</text>
</comment>
<evidence type="ECO:0000313" key="2">
    <source>
        <dbReference type="EMBL" id="KIO75664.1"/>
    </source>
</evidence>
<feature type="transmembrane region" description="Helical" evidence="1">
    <location>
        <begin position="41"/>
        <end position="59"/>
    </location>
</feature>
<gene>
    <name evidence="2" type="ORF">TH53_19475</name>
</gene>
<evidence type="ECO:0000256" key="1">
    <source>
        <dbReference type="SAM" id="Phobius"/>
    </source>
</evidence>
<feature type="transmembrane region" description="Helical" evidence="1">
    <location>
        <begin position="7"/>
        <end position="29"/>
    </location>
</feature>
<organism evidence="2 3">
    <name type="scientific">Pedobacter lusitanus</name>
    <dbReference type="NCBI Taxonomy" id="1503925"/>
    <lineage>
        <taxon>Bacteria</taxon>
        <taxon>Pseudomonadati</taxon>
        <taxon>Bacteroidota</taxon>
        <taxon>Sphingobacteriia</taxon>
        <taxon>Sphingobacteriales</taxon>
        <taxon>Sphingobacteriaceae</taxon>
        <taxon>Pedobacter</taxon>
    </lineage>
</organism>
<feature type="transmembrane region" description="Helical" evidence="1">
    <location>
        <begin position="71"/>
        <end position="97"/>
    </location>
</feature>